<dbReference type="AlphaFoldDB" id="A0A846JFH3"/>
<dbReference type="EMBL" id="SWQE01000004">
    <property type="protein sequence ID" value="NFJ08745.1"/>
    <property type="molecule type" value="Genomic_DNA"/>
</dbReference>
<proteinExistence type="predicted"/>
<reference evidence="1 2" key="1">
    <citation type="submission" date="2019-04" db="EMBL/GenBank/DDBJ databases">
        <title>Genome sequencing of Clostridium botulinum Groups I-IV and Clostridium butyricum.</title>
        <authorList>
            <person name="Brunt J."/>
            <person name="Van Vliet A.H.M."/>
            <person name="Stringer S.C."/>
            <person name="Carter A.T."/>
            <person name="Peck M.W."/>
        </authorList>
    </citation>
    <scope>NUCLEOTIDE SEQUENCE [LARGE SCALE GENOMIC DNA]</scope>
    <source>
        <strain evidence="1 2">Colworth BL30</strain>
    </source>
</reference>
<protein>
    <submittedName>
        <fullName evidence="1">Uncharacterized protein</fullName>
    </submittedName>
</protein>
<dbReference type="Proteomes" id="UP000480039">
    <property type="component" value="Unassembled WGS sequence"/>
</dbReference>
<organism evidence="1 2">
    <name type="scientific">Clostridium botulinum</name>
    <dbReference type="NCBI Taxonomy" id="1491"/>
    <lineage>
        <taxon>Bacteria</taxon>
        <taxon>Bacillati</taxon>
        <taxon>Bacillota</taxon>
        <taxon>Clostridia</taxon>
        <taxon>Eubacteriales</taxon>
        <taxon>Clostridiaceae</taxon>
        <taxon>Clostridium</taxon>
    </lineage>
</organism>
<gene>
    <name evidence="1" type="ORF">FC871_09705</name>
</gene>
<dbReference type="Pfam" id="PF20293">
    <property type="entry name" value="MC6"/>
    <property type="match status" value="1"/>
</dbReference>
<evidence type="ECO:0000313" key="2">
    <source>
        <dbReference type="Proteomes" id="UP000480039"/>
    </source>
</evidence>
<evidence type="ECO:0000313" key="1">
    <source>
        <dbReference type="EMBL" id="NFJ08745.1"/>
    </source>
</evidence>
<comment type="caution">
    <text evidence="1">The sequence shown here is derived from an EMBL/GenBank/DDBJ whole genome shotgun (WGS) entry which is preliminary data.</text>
</comment>
<name>A0A846JFH3_CLOBO</name>
<accession>A0A846JFH3</accession>
<dbReference type="InterPro" id="IPR046897">
    <property type="entry name" value="ABC-3C_MC6"/>
</dbReference>
<sequence length="76" mass="9000">MIINIDRDPKYSLYYIGGIILDLLNSNNKNLSIEIIYTKVKNIVDKNIHIDFIYYSLDWLYMLSLINISENRVILC</sequence>